<dbReference type="SUPFAM" id="SSF52833">
    <property type="entry name" value="Thioredoxin-like"/>
    <property type="match status" value="1"/>
</dbReference>
<dbReference type="AlphaFoldDB" id="A0A1Y1I4U8"/>
<keyword evidence="3" id="KW-1185">Reference proteome</keyword>
<dbReference type="InterPro" id="IPR013766">
    <property type="entry name" value="Thioredoxin_domain"/>
</dbReference>
<sequence length="70" mass="7816">MTWAAETYDGKLKVVKVDVEANPKTTEKYKVYGLPTVLIFESGKLLTHNEGAITKAKLDKLLKEKLPVLV</sequence>
<dbReference type="STRING" id="105231.A0A1Y1I4U8"/>
<organism evidence="2 3">
    <name type="scientific">Klebsormidium nitens</name>
    <name type="common">Green alga</name>
    <name type="synonym">Ulothrix nitens</name>
    <dbReference type="NCBI Taxonomy" id="105231"/>
    <lineage>
        <taxon>Eukaryota</taxon>
        <taxon>Viridiplantae</taxon>
        <taxon>Streptophyta</taxon>
        <taxon>Klebsormidiophyceae</taxon>
        <taxon>Klebsormidiales</taxon>
        <taxon>Klebsormidiaceae</taxon>
        <taxon>Klebsormidium</taxon>
    </lineage>
</organism>
<dbReference type="Pfam" id="PF00085">
    <property type="entry name" value="Thioredoxin"/>
    <property type="match status" value="1"/>
</dbReference>
<evidence type="ECO:0000259" key="1">
    <source>
        <dbReference type="Pfam" id="PF00085"/>
    </source>
</evidence>
<reference evidence="2 3" key="1">
    <citation type="journal article" date="2014" name="Nat. Commun.">
        <title>Klebsormidium flaccidum genome reveals primary factors for plant terrestrial adaptation.</title>
        <authorList>
            <person name="Hori K."/>
            <person name="Maruyama F."/>
            <person name="Fujisawa T."/>
            <person name="Togashi T."/>
            <person name="Yamamoto N."/>
            <person name="Seo M."/>
            <person name="Sato S."/>
            <person name="Yamada T."/>
            <person name="Mori H."/>
            <person name="Tajima N."/>
            <person name="Moriyama T."/>
            <person name="Ikeuchi M."/>
            <person name="Watanabe M."/>
            <person name="Wada H."/>
            <person name="Kobayashi K."/>
            <person name="Saito M."/>
            <person name="Masuda T."/>
            <person name="Sasaki-Sekimoto Y."/>
            <person name="Mashiguchi K."/>
            <person name="Awai K."/>
            <person name="Shimojima M."/>
            <person name="Masuda S."/>
            <person name="Iwai M."/>
            <person name="Nobusawa T."/>
            <person name="Narise T."/>
            <person name="Kondo S."/>
            <person name="Saito H."/>
            <person name="Sato R."/>
            <person name="Murakawa M."/>
            <person name="Ihara Y."/>
            <person name="Oshima-Yamada Y."/>
            <person name="Ohtaka K."/>
            <person name="Satoh M."/>
            <person name="Sonobe K."/>
            <person name="Ishii M."/>
            <person name="Ohtani R."/>
            <person name="Kanamori-Sato M."/>
            <person name="Honoki R."/>
            <person name="Miyazaki D."/>
            <person name="Mochizuki H."/>
            <person name="Umetsu J."/>
            <person name="Higashi K."/>
            <person name="Shibata D."/>
            <person name="Kamiya Y."/>
            <person name="Sato N."/>
            <person name="Nakamura Y."/>
            <person name="Tabata S."/>
            <person name="Ida S."/>
            <person name="Kurokawa K."/>
            <person name="Ohta H."/>
        </authorList>
    </citation>
    <scope>NUCLEOTIDE SEQUENCE [LARGE SCALE GENOMIC DNA]</scope>
    <source>
        <strain evidence="2 3">NIES-2285</strain>
    </source>
</reference>
<evidence type="ECO:0000313" key="2">
    <source>
        <dbReference type="EMBL" id="GAQ85974.1"/>
    </source>
</evidence>
<name>A0A1Y1I4U8_KLENI</name>
<protein>
    <recommendedName>
        <fullName evidence="1">Thioredoxin domain-containing protein</fullName>
    </recommendedName>
</protein>
<accession>A0A1Y1I4U8</accession>
<dbReference type="Gene3D" id="3.40.30.10">
    <property type="entry name" value="Glutaredoxin"/>
    <property type="match status" value="1"/>
</dbReference>
<dbReference type="Proteomes" id="UP000054558">
    <property type="component" value="Unassembled WGS sequence"/>
</dbReference>
<gene>
    <name evidence="2" type="ORF">KFL_002630170</name>
</gene>
<evidence type="ECO:0000313" key="3">
    <source>
        <dbReference type="Proteomes" id="UP000054558"/>
    </source>
</evidence>
<dbReference type="InterPro" id="IPR036249">
    <property type="entry name" value="Thioredoxin-like_sf"/>
</dbReference>
<feature type="domain" description="Thioredoxin" evidence="1">
    <location>
        <begin position="4"/>
        <end position="63"/>
    </location>
</feature>
<dbReference type="PANTHER" id="PTHR45663">
    <property type="entry name" value="GEO12009P1"/>
    <property type="match status" value="1"/>
</dbReference>
<dbReference type="EMBL" id="DF237212">
    <property type="protein sequence ID" value="GAQ85974.1"/>
    <property type="molecule type" value="Genomic_DNA"/>
</dbReference>
<proteinExistence type="predicted"/>
<dbReference type="PANTHER" id="PTHR45663:SF22">
    <property type="entry name" value="THIOREDOXIN X, CHLOROPLASTIC"/>
    <property type="match status" value="1"/>
</dbReference>
<dbReference type="CDD" id="cd02947">
    <property type="entry name" value="TRX_family"/>
    <property type="match status" value="1"/>
</dbReference>
<dbReference type="OrthoDB" id="19690at2759"/>